<dbReference type="OrthoDB" id="235784at2"/>
<protein>
    <submittedName>
        <fullName evidence="2">Glyoxylase, beta-lactamase superfamily II</fullName>
    </submittedName>
</protein>
<dbReference type="STRING" id="426756.SAMN04488126_10547"/>
<accession>A0A1G7B486</accession>
<dbReference type="Proteomes" id="UP000198823">
    <property type="component" value="Unassembled WGS sequence"/>
</dbReference>
<dbReference type="InterPro" id="IPR050662">
    <property type="entry name" value="Sec-metab_biosynth-thioest"/>
</dbReference>
<dbReference type="InterPro" id="IPR036866">
    <property type="entry name" value="RibonucZ/Hydroxyglut_hydro"/>
</dbReference>
<dbReference type="RefSeq" id="WP_092095534.1">
    <property type="nucleotide sequence ID" value="NZ_FNAR01000005.1"/>
</dbReference>
<name>A0A1G7B486_9BACL</name>
<dbReference type="SMART" id="SM00849">
    <property type="entry name" value="Lactamase_B"/>
    <property type="match status" value="1"/>
</dbReference>
<dbReference type="Gene3D" id="3.60.15.10">
    <property type="entry name" value="Ribonuclease Z/Hydroxyacylglutathione hydrolase-like"/>
    <property type="match status" value="1"/>
</dbReference>
<dbReference type="EMBL" id="FNAR01000005">
    <property type="protein sequence ID" value="SDE21762.1"/>
    <property type="molecule type" value="Genomic_DNA"/>
</dbReference>
<dbReference type="InterPro" id="IPR001279">
    <property type="entry name" value="Metallo-B-lactamas"/>
</dbReference>
<dbReference type="PANTHER" id="PTHR23131">
    <property type="entry name" value="ENDORIBONUCLEASE LACTB2"/>
    <property type="match status" value="1"/>
</dbReference>
<feature type="domain" description="Metallo-beta-lactamase" evidence="1">
    <location>
        <begin position="22"/>
        <end position="191"/>
    </location>
</feature>
<proteinExistence type="predicted"/>
<evidence type="ECO:0000259" key="1">
    <source>
        <dbReference type="SMART" id="SM00849"/>
    </source>
</evidence>
<dbReference type="AlphaFoldDB" id="A0A1G7B486"/>
<evidence type="ECO:0000313" key="3">
    <source>
        <dbReference type="Proteomes" id="UP000198823"/>
    </source>
</evidence>
<dbReference type="Pfam" id="PF00753">
    <property type="entry name" value="Lactamase_B"/>
    <property type="match status" value="1"/>
</dbReference>
<sequence length="269" mass="30256">MLRSYEHDGVTCLELTHPVMGKVFAFLTDGMLIDTGPQSLEADLMPYLEQASFDQIVLTHSHEDHSGNVPAILEHRDVPVYIHHKGIGICAEDTPYPAYRQAVWGKRKPFQAAPIPEPLRSRTREWQVMDTPGHAADHVSLFYPQTGTLFSGDLFVATKTKVIMADESIPERMESIRKLLALEFGPLFCCHAGYVADGQTKLRQKLDHLEYIYSEVETLHKKGLPPEEIRKSLDPKDYPIISVSGGEWDSLHIVDSVINDIEKKTPGLI</sequence>
<reference evidence="2 3" key="1">
    <citation type="submission" date="2016-10" db="EMBL/GenBank/DDBJ databases">
        <authorList>
            <person name="de Groot N.N."/>
        </authorList>
    </citation>
    <scope>NUCLEOTIDE SEQUENCE [LARGE SCALE GENOMIC DNA]</scope>
    <source>
        <strain evidence="2 3">CGMCC 1.6762</strain>
    </source>
</reference>
<dbReference type="SUPFAM" id="SSF56281">
    <property type="entry name" value="Metallo-hydrolase/oxidoreductase"/>
    <property type="match status" value="1"/>
</dbReference>
<evidence type="ECO:0000313" key="2">
    <source>
        <dbReference type="EMBL" id="SDE21762.1"/>
    </source>
</evidence>
<organism evidence="2 3">
    <name type="scientific">Bhargavaea beijingensis</name>
    <dbReference type="NCBI Taxonomy" id="426756"/>
    <lineage>
        <taxon>Bacteria</taxon>
        <taxon>Bacillati</taxon>
        <taxon>Bacillota</taxon>
        <taxon>Bacilli</taxon>
        <taxon>Bacillales</taxon>
        <taxon>Caryophanaceae</taxon>
        <taxon>Bhargavaea</taxon>
    </lineage>
</organism>
<gene>
    <name evidence="2" type="ORF">SAMN04488126_10547</name>
</gene>